<accession>A0A1V9G1A5</accession>
<comment type="caution">
    <text evidence="1">The sequence shown here is derived from an EMBL/GenBank/DDBJ whole genome shotgun (WGS) entry which is preliminary data.</text>
</comment>
<keyword evidence="2" id="KW-1185">Reference proteome</keyword>
<sequence length="59" mass="6891">MDLKNGDISKDYRLDIARLNQCLVRGYISERICYNQLIRLDIHRIIEGAEIRGKGTQEI</sequence>
<gene>
    <name evidence="1" type="ORF">A3860_20655</name>
</gene>
<name>A0A1V9G1A5_9BACT</name>
<evidence type="ECO:0000313" key="2">
    <source>
        <dbReference type="Proteomes" id="UP000192796"/>
    </source>
</evidence>
<organism evidence="1 2">
    <name type="scientific">Niastella vici</name>
    <dbReference type="NCBI Taxonomy" id="1703345"/>
    <lineage>
        <taxon>Bacteria</taxon>
        <taxon>Pseudomonadati</taxon>
        <taxon>Bacteroidota</taxon>
        <taxon>Chitinophagia</taxon>
        <taxon>Chitinophagales</taxon>
        <taxon>Chitinophagaceae</taxon>
        <taxon>Niastella</taxon>
    </lineage>
</organism>
<dbReference type="Proteomes" id="UP000192796">
    <property type="component" value="Unassembled WGS sequence"/>
</dbReference>
<dbReference type="AlphaFoldDB" id="A0A1V9G1A5"/>
<dbReference type="EMBL" id="LVYD01000042">
    <property type="protein sequence ID" value="OQP64383.1"/>
    <property type="molecule type" value="Genomic_DNA"/>
</dbReference>
<evidence type="ECO:0000313" key="1">
    <source>
        <dbReference type="EMBL" id="OQP64383.1"/>
    </source>
</evidence>
<protein>
    <submittedName>
        <fullName evidence="1">Uncharacterized protein</fullName>
    </submittedName>
</protein>
<proteinExistence type="predicted"/>
<reference evidence="1 2" key="1">
    <citation type="submission" date="2016-03" db="EMBL/GenBank/DDBJ databases">
        <title>Niastella vici sp. nov., isolated from farmland soil.</title>
        <authorList>
            <person name="Chen L."/>
            <person name="Wang D."/>
            <person name="Yang S."/>
            <person name="Wang G."/>
        </authorList>
    </citation>
    <scope>NUCLEOTIDE SEQUENCE [LARGE SCALE GENOMIC DNA]</scope>
    <source>
        <strain evidence="1 2">DJ57</strain>
    </source>
</reference>